<dbReference type="Proteomes" id="UP001148838">
    <property type="component" value="Unassembled WGS sequence"/>
</dbReference>
<organism evidence="2 3">
    <name type="scientific">Periplaneta americana</name>
    <name type="common">American cockroach</name>
    <name type="synonym">Blatta americana</name>
    <dbReference type="NCBI Taxonomy" id="6978"/>
    <lineage>
        <taxon>Eukaryota</taxon>
        <taxon>Metazoa</taxon>
        <taxon>Ecdysozoa</taxon>
        <taxon>Arthropoda</taxon>
        <taxon>Hexapoda</taxon>
        <taxon>Insecta</taxon>
        <taxon>Pterygota</taxon>
        <taxon>Neoptera</taxon>
        <taxon>Polyneoptera</taxon>
        <taxon>Dictyoptera</taxon>
        <taxon>Blattodea</taxon>
        <taxon>Blattoidea</taxon>
        <taxon>Blattidae</taxon>
        <taxon>Blattinae</taxon>
        <taxon>Periplaneta</taxon>
    </lineage>
</organism>
<feature type="domain" description="DNA ligase 3 BRCT" evidence="1">
    <location>
        <begin position="146"/>
        <end position="177"/>
    </location>
</feature>
<evidence type="ECO:0000259" key="1">
    <source>
        <dbReference type="Pfam" id="PF16759"/>
    </source>
</evidence>
<sequence length="379" mass="43520">MEIKKMHLQRHSAFLSFTFAPYHETVSCNFDSSYSPGKHVFRISPYRWTTMTSRYSEIGTKLLEVNEKLEGAREREGWRTFNFRSCSRFRSQLTSSAITEGFYRCRAGWLTKHQGSSLGLTSGFVRGGPRILHVSVQKNQDFIIPPLPDVFGGVKLVLPDSVKENRSELERYFIAYPFYLLITQKHASSQEPTIGQLGCARCCMFLHNYKSYCHYVTVLYLLLKRNSYIAYLSFNGAVSTTRLFSINEIGDSKMIFGEMRPRIRHRLPGIHLMVGENLGKNPTRSDIFKRQYTIWMKSPTTPAYFSLKKDCVAYDKCFGGTCMTLADLFRGVIMAERKLKVIPKVQDSEANTGVFSVEKRLVVSVWVHERAHIGKIMSK</sequence>
<evidence type="ECO:0000313" key="2">
    <source>
        <dbReference type="EMBL" id="KAJ4442766.1"/>
    </source>
</evidence>
<keyword evidence="3" id="KW-1185">Reference proteome</keyword>
<dbReference type="Pfam" id="PF16759">
    <property type="entry name" value="LIG3_BRCT"/>
    <property type="match status" value="1"/>
</dbReference>
<accession>A0ABQ8T8C0</accession>
<reference evidence="2 3" key="1">
    <citation type="journal article" date="2022" name="Allergy">
        <title>Genome assembly and annotation of Periplaneta americana reveal a comprehensive cockroach allergen profile.</title>
        <authorList>
            <person name="Wang L."/>
            <person name="Xiong Q."/>
            <person name="Saelim N."/>
            <person name="Wang L."/>
            <person name="Nong W."/>
            <person name="Wan A.T."/>
            <person name="Shi M."/>
            <person name="Liu X."/>
            <person name="Cao Q."/>
            <person name="Hui J.H.L."/>
            <person name="Sookrung N."/>
            <person name="Leung T.F."/>
            <person name="Tungtrongchitr A."/>
            <person name="Tsui S.K.W."/>
        </authorList>
    </citation>
    <scope>NUCLEOTIDE SEQUENCE [LARGE SCALE GENOMIC DNA]</scope>
    <source>
        <strain evidence="2">PWHHKU_190912</strain>
    </source>
</reference>
<evidence type="ECO:0000313" key="3">
    <source>
        <dbReference type="Proteomes" id="UP001148838"/>
    </source>
</evidence>
<proteinExistence type="predicted"/>
<comment type="caution">
    <text evidence="2">The sequence shown here is derived from an EMBL/GenBank/DDBJ whole genome shotgun (WGS) entry which is preliminary data.</text>
</comment>
<dbReference type="InterPro" id="IPR031916">
    <property type="entry name" value="LIG3_BRCT"/>
</dbReference>
<protein>
    <recommendedName>
        <fullName evidence="1">DNA ligase 3 BRCT domain-containing protein</fullName>
    </recommendedName>
</protein>
<gene>
    <name evidence="2" type="ORF">ANN_04358</name>
</gene>
<name>A0ABQ8T8C0_PERAM</name>
<dbReference type="EMBL" id="JAJSOF020000013">
    <property type="protein sequence ID" value="KAJ4442766.1"/>
    <property type="molecule type" value="Genomic_DNA"/>
</dbReference>